<dbReference type="Proteomes" id="UP000663854">
    <property type="component" value="Unassembled WGS sequence"/>
</dbReference>
<protein>
    <submittedName>
        <fullName evidence="2">Uncharacterized protein</fullName>
    </submittedName>
</protein>
<evidence type="ECO:0000313" key="4">
    <source>
        <dbReference type="Proteomes" id="UP000663870"/>
    </source>
</evidence>
<dbReference type="EMBL" id="CAJNOL010000009">
    <property type="protein sequence ID" value="CAF0736427.1"/>
    <property type="molecule type" value="Genomic_DNA"/>
</dbReference>
<reference evidence="2" key="1">
    <citation type="submission" date="2021-02" db="EMBL/GenBank/DDBJ databases">
        <authorList>
            <person name="Nowell W R."/>
        </authorList>
    </citation>
    <scope>NUCLEOTIDE SEQUENCE</scope>
</reference>
<sequence length="85" mass="9868">MLSWTCIGSGKSGLYTNYYRHRDSCNYCAPALEEEKQQIMKEKKQHFRALNGKQPPWSEWGRSDESCVRHTGLDVEQLFKKATAI</sequence>
<comment type="caution">
    <text evidence="2">The sequence shown here is derived from an EMBL/GenBank/DDBJ whole genome shotgun (WGS) entry which is preliminary data.</text>
</comment>
<evidence type="ECO:0000313" key="1">
    <source>
        <dbReference type="EMBL" id="CAF0736427.1"/>
    </source>
</evidence>
<gene>
    <name evidence="1" type="ORF">JXQ802_LOCUS854</name>
    <name evidence="2" type="ORF">PYM288_LOCUS2195</name>
</gene>
<organism evidence="2 3">
    <name type="scientific">Rotaria sordida</name>
    <dbReference type="NCBI Taxonomy" id="392033"/>
    <lineage>
        <taxon>Eukaryota</taxon>
        <taxon>Metazoa</taxon>
        <taxon>Spiralia</taxon>
        <taxon>Gnathifera</taxon>
        <taxon>Rotifera</taxon>
        <taxon>Eurotatoria</taxon>
        <taxon>Bdelloidea</taxon>
        <taxon>Philodinida</taxon>
        <taxon>Philodinidae</taxon>
        <taxon>Rotaria</taxon>
    </lineage>
</organism>
<dbReference type="AlphaFoldDB" id="A0A813PEN2"/>
<evidence type="ECO:0000313" key="3">
    <source>
        <dbReference type="Proteomes" id="UP000663854"/>
    </source>
</evidence>
<keyword evidence="4" id="KW-1185">Reference proteome</keyword>
<evidence type="ECO:0000313" key="2">
    <source>
        <dbReference type="EMBL" id="CAF0753080.1"/>
    </source>
</evidence>
<dbReference type="EMBL" id="CAJNOH010000014">
    <property type="protein sequence ID" value="CAF0753080.1"/>
    <property type="molecule type" value="Genomic_DNA"/>
</dbReference>
<name>A0A813PEN2_9BILA</name>
<dbReference type="Proteomes" id="UP000663870">
    <property type="component" value="Unassembled WGS sequence"/>
</dbReference>
<proteinExistence type="predicted"/>
<accession>A0A813PEN2</accession>